<dbReference type="OrthoDB" id="329835at2759"/>
<comment type="caution">
    <text evidence="4">Lacks conserved residue(s) required for the propagation of feature annotation.</text>
</comment>
<dbReference type="InterPro" id="IPR049900">
    <property type="entry name" value="PKS_mFAS_DH"/>
</dbReference>
<dbReference type="GO" id="GO:0006633">
    <property type="term" value="P:fatty acid biosynthetic process"/>
    <property type="evidence" value="ECO:0007669"/>
    <property type="project" value="TreeGrafter"/>
</dbReference>
<name>A0A074XYX7_AURSE</name>
<evidence type="ECO:0000313" key="6">
    <source>
        <dbReference type="EMBL" id="KEQ90753.1"/>
    </source>
</evidence>
<evidence type="ECO:0000256" key="3">
    <source>
        <dbReference type="ARBA" id="ARBA00022679"/>
    </source>
</evidence>
<dbReference type="Gene3D" id="3.10.129.110">
    <property type="entry name" value="Polyketide synthase dehydratase"/>
    <property type="match status" value="1"/>
</dbReference>
<dbReference type="InterPro" id="IPR050091">
    <property type="entry name" value="PKS_NRPS_Biosynth_Enz"/>
</dbReference>
<dbReference type="AlphaFoldDB" id="A0A074XYX7"/>
<evidence type="ECO:0000256" key="4">
    <source>
        <dbReference type="PROSITE-ProRule" id="PRU01363"/>
    </source>
</evidence>
<keyword evidence="1" id="KW-0596">Phosphopantetheine</keyword>
<dbReference type="GeneID" id="25372230"/>
<organism evidence="6 7">
    <name type="scientific">Aureobasidium subglaciale (strain EXF-2481)</name>
    <name type="common">Aureobasidium pullulans var. subglaciale</name>
    <dbReference type="NCBI Taxonomy" id="1043005"/>
    <lineage>
        <taxon>Eukaryota</taxon>
        <taxon>Fungi</taxon>
        <taxon>Dikarya</taxon>
        <taxon>Ascomycota</taxon>
        <taxon>Pezizomycotina</taxon>
        <taxon>Dothideomycetes</taxon>
        <taxon>Dothideomycetidae</taxon>
        <taxon>Dothideales</taxon>
        <taxon>Saccotheciaceae</taxon>
        <taxon>Aureobasidium</taxon>
    </lineage>
</organism>
<dbReference type="HOGENOM" id="CLU_1004672_0_0_1"/>
<protein>
    <recommendedName>
        <fullName evidence="5">PKS/mFAS DH domain-containing protein</fullName>
    </recommendedName>
</protein>
<dbReference type="GO" id="GO:0004312">
    <property type="term" value="F:fatty acid synthase activity"/>
    <property type="evidence" value="ECO:0007669"/>
    <property type="project" value="TreeGrafter"/>
</dbReference>
<proteinExistence type="predicted"/>
<dbReference type="PANTHER" id="PTHR43775:SF20">
    <property type="entry name" value="HYBRID PKS-NRPS SYNTHETASE APDA"/>
    <property type="match status" value="1"/>
</dbReference>
<dbReference type="OMA" id="EENWYRP"/>
<dbReference type="Proteomes" id="UP000030641">
    <property type="component" value="Unassembled WGS sequence"/>
</dbReference>
<dbReference type="STRING" id="1043005.A0A074XYX7"/>
<dbReference type="GO" id="GO:0044550">
    <property type="term" value="P:secondary metabolite biosynthetic process"/>
    <property type="evidence" value="ECO:0007669"/>
    <property type="project" value="TreeGrafter"/>
</dbReference>
<gene>
    <name evidence="6" type="ORF">AUEXF2481DRAFT_9174</name>
</gene>
<dbReference type="PROSITE" id="PS52019">
    <property type="entry name" value="PKS_MFAS_DH"/>
    <property type="match status" value="1"/>
</dbReference>
<evidence type="ECO:0000256" key="1">
    <source>
        <dbReference type="ARBA" id="ARBA00022450"/>
    </source>
</evidence>
<dbReference type="EMBL" id="KL584786">
    <property type="protein sequence ID" value="KEQ90753.1"/>
    <property type="molecule type" value="Genomic_DNA"/>
</dbReference>
<evidence type="ECO:0000256" key="2">
    <source>
        <dbReference type="ARBA" id="ARBA00022553"/>
    </source>
</evidence>
<dbReference type="InParanoid" id="A0A074XYX7"/>
<keyword evidence="3" id="KW-0808">Transferase</keyword>
<keyword evidence="2" id="KW-0597">Phosphoprotein</keyword>
<dbReference type="PANTHER" id="PTHR43775">
    <property type="entry name" value="FATTY ACID SYNTHASE"/>
    <property type="match status" value="1"/>
</dbReference>
<evidence type="ECO:0000259" key="5">
    <source>
        <dbReference type="PROSITE" id="PS52019"/>
    </source>
</evidence>
<dbReference type="RefSeq" id="XP_013339200.1">
    <property type="nucleotide sequence ID" value="XM_013483746.1"/>
</dbReference>
<sequence>MAIEAALHQAENQEIQLVEVLNLVIDKAVMFEDENSLVKFHLSLIANSDECTNNSLTFKFTINSCLVRETSMSSSAAGTVVVTLGPGSSDALPRSPAEPPHMNKVSTDRFYHMLDGVGYGYTKEFRGVSSIRRSDSKDCGIIKFQRLEDNHRELAMHPATLDVAFQTFISAYTAPGDRRLRSLLVPKGIGRVALNPHEFKRSRPAGDIEVFDPETRAPLIHLEGLSFKPFSSPTAADDHQMFSKWTWSQMYPDVMLDDERYHASDKDQFTITIRSKA</sequence>
<reference evidence="6 7" key="1">
    <citation type="journal article" date="2014" name="BMC Genomics">
        <title>Genome sequencing of four Aureobasidium pullulans varieties: biotechnological potential, stress tolerance, and description of new species.</title>
        <authorList>
            <person name="Gostin Ar C."/>
            <person name="Ohm R.A."/>
            <person name="Kogej T."/>
            <person name="Sonjak S."/>
            <person name="Turk M."/>
            <person name="Zajc J."/>
            <person name="Zalar P."/>
            <person name="Grube M."/>
            <person name="Sun H."/>
            <person name="Han J."/>
            <person name="Sharma A."/>
            <person name="Chiniquy J."/>
            <person name="Ngan C.Y."/>
            <person name="Lipzen A."/>
            <person name="Barry K."/>
            <person name="Grigoriev I.V."/>
            <person name="Gunde-Cimerman N."/>
        </authorList>
    </citation>
    <scope>NUCLEOTIDE SEQUENCE [LARGE SCALE GENOMIC DNA]</scope>
    <source>
        <strain evidence="6 7">EXF-2481</strain>
    </source>
</reference>
<dbReference type="InterPro" id="IPR042104">
    <property type="entry name" value="PKS_dehydratase_sf"/>
</dbReference>
<feature type="region of interest" description="N-terminal hotdog fold" evidence="4">
    <location>
        <begin position="1"/>
        <end position="87"/>
    </location>
</feature>
<dbReference type="InterPro" id="IPR049551">
    <property type="entry name" value="PKS_DH_C"/>
</dbReference>
<accession>A0A074XYX7</accession>
<evidence type="ECO:0000313" key="7">
    <source>
        <dbReference type="Proteomes" id="UP000030641"/>
    </source>
</evidence>
<feature type="region of interest" description="C-terminal hotdog fold" evidence="4">
    <location>
        <begin position="102"/>
        <end position="236"/>
    </location>
</feature>
<keyword evidence="7" id="KW-1185">Reference proteome</keyword>
<dbReference type="Pfam" id="PF14765">
    <property type="entry name" value="PS-DH"/>
    <property type="match status" value="1"/>
</dbReference>
<feature type="domain" description="PKS/mFAS DH" evidence="5">
    <location>
        <begin position="1"/>
        <end position="236"/>
    </location>
</feature>